<evidence type="ECO:0000313" key="9">
    <source>
        <dbReference type="Proteomes" id="UP000326912"/>
    </source>
</evidence>
<dbReference type="Gene3D" id="1.20.1250.20">
    <property type="entry name" value="MFS general substrate transporter like domains"/>
    <property type="match status" value="1"/>
</dbReference>
<feature type="transmembrane region" description="Helical" evidence="7">
    <location>
        <begin position="314"/>
        <end position="334"/>
    </location>
</feature>
<keyword evidence="5 7" id="KW-1133">Transmembrane helix</keyword>
<sequence length="408" mass="43862">MLSQRQKNHSSPSLWRNRNYLLLQGGQLVSFIGDQQQFIALPLLILAFTGSAIQAGIAVSLNTIAVIVVSPLAGVLADRWNRKRIMLACDAGRMLLILTIPLAYWLHVLSMLQIYLVVTLAGALGTMFSVANSAALPNVVTSEQLPDALGQSQAAYSGVRTLGSLLGGTLYTIGSVFPFLVNAISFGASILSLSFIRGNFQSSEKSESLPLRQTIAEGFAWLWKQPLLRFLTIINGADSLRYGAGYLVILILAKELHTSPSGIGAIFTAAAVGAIIGNIASNRVRQRFSFGAITISMLWLEALMFPLYAVAPNAIFMGIIAAAEELVAPIYNIALDTYRLTTTPDTMRGRMSSTVQMVIRGAQSLGAILGGLLIQNVGARRSALILGGWLIMLAIASTLNKRVRHTNM</sequence>
<evidence type="ECO:0000256" key="2">
    <source>
        <dbReference type="ARBA" id="ARBA00022448"/>
    </source>
</evidence>
<gene>
    <name evidence="8" type="ORF">KDW_47230</name>
</gene>
<evidence type="ECO:0000313" key="8">
    <source>
        <dbReference type="EMBL" id="GER90561.1"/>
    </source>
</evidence>
<evidence type="ECO:0000256" key="6">
    <source>
        <dbReference type="ARBA" id="ARBA00023136"/>
    </source>
</evidence>
<feature type="transmembrane region" description="Helical" evidence="7">
    <location>
        <begin position="85"/>
        <end position="106"/>
    </location>
</feature>
<keyword evidence="9" id="KW-1185">Reference proteome</keyword>
<evidence type="ECO:0000256" key="1">
    <source>
        <dbReference type="ARBA" id="ARBA00004651"/>
    </source>
</evidence>
<feature type="transmembrane region" description="Helical" evidence="7">
    <location>
        <begin position="52"/>
        <end position="73"/>
    </location>
</feature>
<keyword evidence="3" id="KW-1003">Cell membrane</keyword>
<keyword evidence="4 7" id="KW-0812">Transmembrane</keyword>
<dbReference type="SUPFAM" id="SSF103473">
    <property type="entry name" value="MFS general substrate transporter"/>
    <property type="match status" value="1"/>
</dbReference>
<organism evidence="8 9">
    <name type="scientific">Dictyobacter vulcani</name>
    <dbReference type="NCBI Taxonomy" id="2607529"/>
    <lineage>
        <taxon>Bacteria</taxon>
        <taxon>Bacillati</taxon>
        <taxon>Chloroflexota</taxon>
        <taxon>Ktedonobacteria</taxon>
        <taxon>Ktedonobacterales</taxon>
        <taxon>Dictyobacteraceae</taxon>
        <taxon>Dictyobacter</taxon>
    </lineage>
</organism>
<dbReference type="PANTHER" id="PTHR23513">
    <property type="entry name" value="INTEGRAL MEMBRANE EFFLUX PROTEIN-RELATED"/>
    <property type="match status" value="1"/>
</dbReference>
<feature type="transmembrane region" description="Helical" evidence="7">
    <location>
        <begin position="355"/>
        <end position="375"/>
    </location>
</feature>
<comment type="caution">
    <text evidence="8">The sequence shown here is derived from an EMBL/GenBank/DDBJ whole genome shotgun (WGS) entry which is preliminary data.</text>
</comment>
<dbReference type="AlphaFoldDB" id="A0A5J4KVR0"/>
<dbReference type="RefSeq" id="WP_151758286.1">
    <property type="nucleotide sequence ID" value="NZ_BKZW01000002.1"/>
</dbReference>
<protein>
    <submittedName>
        <fullName evidence="8">MFS transporter</fullName>
    </submittedName>
</protein>
<dbReference type="InterPro" id="IPR036259">
    <property type="entry name" value="MFS_trans_sf"/>
</dbReference>
<comment type="subcellular location">
    <subcellularLocation>
        <location evidence="1">Cell membrane</location>
        <topology evidence="1">Multi-pass membrane protein</topology>
    </subcellularLocation>
</comment>
<evidence type="ECO:0000256" key="4">
    <source>
        <dbReference type="ARBA" id="ARBA00022692"/>
    </source>
</evidence>
<dbReference type="CDD" id="cd06173">
    <property type="entry name" value="MFS_MefA_like"/>
    <property type="match status" value="1"/>
</dbReference>
<name>A0A5J4KVR0_9CHLR</name>
<feature type="transmembrane region" description="Helical" evidence="7">
    <location>
        <begin position="262"/>
        <end position="281"/>
    </location>
</feature>
<dbReference type="GO" id="GO:0005886">
    <property type="term" value="C:plasma membrane"/>
    <property type="evidence" value="ECO:0007669"/>
    <property type="project" value="UniProtKB-SubCell"/>
</dbReference>
<dbReference type="Pfam" id="PF05977">
    <property type="entry name" value="MFS_3"/>
    <property type="match status" value="1"/>
</dbReference>
<evidence type="ECO:0000256" key="3">
    <source>
        <dbReference type="ARBA" id="ARBA00022475"/>
    </source>
</evidence>
<feature type="transmembrane region" description="Helical" evidence="7">
    <location>
        <begin position="170"/>
        <end position="196"/>
    </location>
</feature>
<dbReference type="PANTHER" id="PTHR23513:SF6">
    <property type="entry name" value="MAJOR FACILITATOR SUPERFAMILY ASSOCIATED DOMAIN-CONTAINING PROTEIN"/>
    <property type="match status" value="1"/>
</dbReference>
<feature type="transmembrane region" description="Helical" evidence="7">
    <location>
        <begin position="381"/>
        <end position="399"/>
    </location>
</feature>
<feature type="transmembrane region" description="Helical" evidence="7">
    <location>
        <begin position="288"/>
        <end position="308"/>
    </location>
</feature>
<accession>A0A5J4KVR0</accession>
<keyword evidence="2" id="KW-0813">Transport</keyword>
<dbReference type="EMBL" id="BKZW01000002">
    <property type="protein sequence ID" value="GER90561.1"/>
    <property type="molecule type" value="Genomic_DNA"/>
</dbReference>
<evidence type="ECO:0000256" key="7">
    <source>
        <dbReference type="SAM" id="Phobius"/>
    </source>
</evidence>
<dbReference type="InterPro" id="IPR010290">
    <property type="entry name" value="TM_effector"/>
</dbReference>
<dbReference type="Proteomes" id="UP000326912">
    <property type="component" value="Unassembled WGS sequence"/>
</dbReference>
<keyword evidence="6 7" id="KW-0472">Membrane</keyword>
<evidence type="ECO:0000256" key="5">
    <source>
        <dbReference type="ARBA" id="ARBA00022989"/>
    </source>
</evidence>
<reference evidence="8 9" key="1">
    <citation type="submission" date="2019-10" db="EMBL/GenBank/DDBJ databases">
        <title>Dictyobacter vulcani sp. nov., within the class Ktedonobacteria, isolated from soil of volcanic Mt. Zao.</title>
        <authorList>
            <person name="Zheng Y."/>
            <person name="Wang C.M."/>
            <person name="Sakai Y."/>
            <person name="Abe K."/>
            <person name="Yokota A."/>
            <person name="Yabe S."/>
        </authorList>
    </citation>
    <scope>NUCLEOTIDE SEQUENCE [LARGE SCALE GENOMIC DNA]</scope>
    <source>
        <strain evidence="8 9">W12</strain>
    </source>
</reference>
<proteinExistence type="predicted"/>